<feature type="transmembrane region" description="Helical" evidence="1">
    <location>
        <begin position="162"/>
        <end position="195"/>
    </location>
</feature>
<protein>
    <submittedName>
        <fullName evidence="2">Cobalt transporter subunit CbtA</fullName>
    </submittedName>
</protein>
<feature type="transmembrane region" description="Helical" evidence="1">
    <location>
        <begin position="125"/>
        <end position="142"/>
    </location>
</feature>
<evidence type="ECO:0000313" key="2">
    <source>
        <dbReference type="EMBL" id="PQV55740.1"/>
    </source>
</evidence>
<feature type="transmembrane region" description="Helical" evidence="1">
    <location>
        <begin position="215"/>
        <end position="238"/>
    </location>
</feature>
<keyword evidence="1" id="KW-0812">Transmembrane</keyword>
<comment type="caution">
    <text evidence="2">The sequence shown here is derived from an EMBL/GenBank/DDBJ whole genome shotgun (WGS) entry which is preliminary data.</text>
</comment>
<keyword evidence="1" id="KW-1133">Transmembrane helix</keyword>
<accession>A0A2S8S4L5</accession>
<evidence type="ECO:0000256" key="1">
    <source>
        <dbReference type="SAM" id="Phobius"/>
    </source>
</evidence>
<dbReference type="RefSeq" id="WP_105515645.1">
    <property type="nucleotide sequence ID" value="NZ_PVEP01000007.1"/>
</dbReference>
<reference evidence="2 3" key="1">
    <citation type="submission" date="2018-02" db="EMBL/GenBank/DDBJ databases">
        <title>Genomic Encyclopedia of Archaeal and Bacterial Type Strains, Phase II (KMG-II): from individual species to whole genera.</title>
        <authorList>
            <person name="Goeker M."/>
        </authorList>
    </citation>
    <scope>NUCLEOTIDE SEQUENCE [LARGE SCALE GENOMIC DNA]</scope>
    <source>
        <strain evidence="2 3">DSM 18921</strain>
    </source>
</reference>
<keyword evidence="1" id="KW-0472">Membrane</keyword>
<dbReference type="Pfam" id="PF09490">
    <property type="entry name" value="CbtA"/>
    <property type="match status" value="1"/>
</dbReference>
<sequence>MIKRMLTGGILAGFAAGLLAALLHFAFVQDLILLGEQYEYGDLVHFGGAGEAPATGHDHMAATGDHAAAPDAAAAEAAAEEPSDFNRNALTVIFTCLTYASYGILLVAGFALAEHFGRRVGSREGLIWGIAGFVAFQLAPAMGLAPELPGTVAADLSVRQVWWLGTVLATGTGIALFAYGGNVVTAILGAALLAAPHVIGAPRLDEYYGAAPPELGAAFSANVLGVGLVTWAVLGWLAGRLWAEPEAG</sequence>
<dbReference type="AlphaFoldDB" id="A0A2S8S4L5"/>
<dbReference type="Proteomes" id="UP000238338">
    <property type="component" value="Unassembled WGS sequence"/>
</dbReference>
<dbReference type="OrthoDB" id="9813640at2"/>
<organism evidence="2 3">
    <name type="scientific">Albidovulum denitrificans</name>
    <dbReference type="NCBI Taxonomy" id="404881"/>
    <lineage>
        <taxon>Bacteria</taxon>
        <taxon>Pseudomonadati</taxon>
        <taxon>Pseudomonadota</taxon>
        <taxon>Alphaproteobacteria</taxon>
        <taxon>Rhodobacterales</taxon>
        <taxon>Paracoccaceae</taxon>
        <taxon>Albidovulum</taxon>
    </lineage>
</organism>
<dbReference type="EMBL" id="PVEP01000007">
    <property type="protein sequence ID" value="PQV55740.1"/>
    <property type="molecule type" value="Genomic_DNA"/>
</dbReference>
<feature type="transmembrane region" description="Helical" evidence="1">
    <location>
        <begin position="89"/>
        <end position="113"/>
    </location>
</feature>
<proteinExistence type="predicted"/>
<evidence type="ECO:0000313" key="3">
    <source>
        <dbReference type="Proteomes" id="UP000238338"/>
    </source>
</evidence>
<dbReference type="InterPro" id="IPR012666">
    <property type="entry name" value="CbtA_put"/>
</dbReference>
<gene>
    <name evidence="2" type="ORF">LX70_03061</name>
</gene>
<keyword evidence="3" id="KW-1185">Reference proteome</keyword>
<name>A0A2S8S4L5_9RHOB</name>
<dbReference type="NCBIfam" id="TIGR02458">
    <property type="entry name" value="CbtA"/>
    <property type="match status" value="1"/>
</dbReference>